<dbReference type="InterPro" id="IPR039365">
    <property type="entry name" value="IS701-like"/>
</dbReference>
<dbReference type="InterPro" id="IPR038721">
    <property type="entry name" value="IS701-like_DDE_dom"/>
</dbReference>
<sequence length="142" mass="15797">MKTTKKPAVAAITSVAAQRWPHRLNDLIAAISGRMARPETRNTAHDLLRGLLAPLPRKNCWTLSEHAGHPDPYRFQHLLSHAHMDESDLVADLRDYARTHLGDDDAVLILDETGDLKKDTETVGVQRQYTGTAGRIENALQS</sequence>
<dbReference type="Pfam" id="PF13546">
    <property type="entry name" value="DDE_5"/>
    <property type="match status" value="1"/>
</dbReference>
<name>A0ABU2HBK6_9ACTN</name>
<comment type="caution">
    <text evidence="2">The sequence shown here is derived from an EMBL/GenBank/DDBJ whole genome shotgun (WGS) entry which is preliminary data.</text>
</comment>
<reference evidence="3" key="1">
    <citation type="submission" date="2023-07" db="EMBL/GenBank/DDBJ databases">
        <title>Novel species in the genus Lipingzhangella isolated from Sambhar Salt Lake.</title>
        <authorList>
            <person name="Jiya N."/>
            <person name="Kajale S."/>
            <person name="Sharma A."/>
        </authorList>
    </citation>
    <scope>NUCLEOTIDE SEQUENCE [LARGE SCALE GENOMIC DNA]</scope>
    <source>
        <strain evidence="3">LS1_29</strain>
    </source>
</reference>
<accession>A0ABU2HBK6</accession>
<protein>
    <submittedName>
        <fullName evidence="2">Transposase</fullName>
    </submittedName>
</protein>
<keyword evidence="3" id="KW-1185">Reference proteome</keyword>
<dbReference type="PANTHER" id="PTHR33627:SF1">
    <property type="entry name" value="TRANSPOSASE"/>
    <property type="match status" value="1"/>
</dbReference>
<dbReference type="PANTHER" id="PTHR33627">
    <property type="entry name" value="TRANSPOSASE"/>
    <property type="match status" value="1"/>
</dbReference>
<dbReference type="EMBL" id="JAVLVT010000023">
    <property type="protein sequence ID" value="MDS1272671.1"/>
    <property type="molecule type" value="Genomic_DNA"/>
</dbReference>
<evidence type="ECO:0000313" key="2">
    <source>
        <dbReference type="EMBL" id="MDS1272671.1"/>
    </source>
</evidence>
<organism evidence="2 3">
    <name type="scientific">Lipingzhangella rawalii</name>
    <dbReference type="NCBI Taxonomy" id="2055835"/>
    <lineage>
        <taxon>Bacteria</taxon>
        <taxon>Bacillati</taxon>
        <taxon>Actinomycetota</taxon>
        <taxon>Actinomycetes</taxon>
        <taxon>Streptosporangiales</taxon>
        <taxon>Nocardiopsidaceae</taxon>
        <taxon>Lipingzhangella</taxon>
    </lineage>
</organism>
<gene>
    <name evidence="2" type="ORF">RIF23_20510</name>
</gene>
<evidence type="ECO:0000313" key="3">
    <source>
        <dbReference type="Proteomes" id="UP001250214"/>
    </source>
</evidence>
<evidence type="ECO:0000259" key="1">
    <source>
        <dbReference type="Pfam" id="PF13546"/>
    </source>
</evidence>
<proteinExistence type="predicted"/>
<dbReference type="Proteomes" id="UP001250214">
    <property type="component" value="Unassembled WGS sequence"/>
</dbReference>
<feature type="domain" description="Transposase IS701-like DDE" evidence="1">
    <location>
        <begin position="36"/>
        <end position="139"/>
    </location>
</feature>